<proteinExistence type="predicted"/>
<sequence length="1457" mass="172889">MNKDWLILVKKFDVESARIKFENICESLFKRIYPNKTVRTVKVSQGDGGIDVFIGEIGIEPIDVIQCKFFVDGIDESQKSQIRNSFKTVIESEEYEAKSWTLCIVNTLDLQQNKWWSSWKSKVEVKYNLSDQFIKLKDGNELVDLLKQYNLYNNAFEFEDSIKINEIHQEIVKRNSVPDLDIKTILKNSSYALLKQVRNYIENKTNTHIQRAETEVVYNWIKTDLPVNKKNVLVLKGEKGVGKSAILKDLYEKLDKENYTVLGIKADKFYCKSISELESKLFDNQITFDKVIKSLQEKEDKIVVLIDQIDAMSLSLSSSREFIETYIRLISSLQDNKNIRIILSSRSYDLKYDAELSIYNSDIYKTITVNLLSIEDVKKTLSEFKINCASTKVLELLRTPNHLDIYCRIFEKGTKKDIDTISTLKELYDQLWKTYISPKRDLNLKNLIYTLSQRMYNEQRISVGNIYEDDYYLEVQYLSSHNLLVEYNKEIQFFHQTFYEYCFAKQFVENKENLENYILENEQSLYVRSVIKMVLEYLREYDITSYHTTVKNIITSNNYRFHVKSLIICELGLIKNPSRVEKEIVANIILKNEDYEEVFVSSIFSEAWVQFFISADIPKEYFFIQNIDQDEESFNLIKEKRFNYNWQLFRNNMNECPLLILGYLDNLDFENKNNFIARLLIQIDNWTDSNLLSYFEKYIPFEKESKGKRDNFWFYETLKKIFPANKEYGYEKIAQPILDVYEDYEFDYKFEHSLNSTIEDFNKNSPKETFEFLFNLYYQISEKTKVPYFNYENIPSPLYKSSRLSDSTRSSISHGKKDLKHYLYEFIEGSNTKYITKFYDDYKDTDNVSILKLLVKGLNNNPKVHKDRAIELIEILSTKNVFAGNDDHFQLYLRKLISNVYEYLDDNQTKFIESVVLNIRSKYDYIIWTDNDGIKRVSLRNFGLKKYLFIKSLHLEKIKRNNSLYRTFQELRRKFGDVDHNKALHASFGVTWGSVGTPLNQSAYDKMNLESWKKSMIKYDENYKSTEWLKGDIYQHSIAFREKVKEYPEHFYNFIDQLFEDKRISPKYIKWGIEGLIDGNYNPDKVKILYKKFMSLNLDDTLYMSMLNHQANYFTRNKNIDLDIVNYLQNTVLNYPHKEKEYNPKHSLHDAINSIRGSALHTLMFCYYDKEYEEVIFSTIESVIKNPLCNDSLKVMTLHNLGYLNYLNIERAFKIFVELTNTNNVEILKSSINTAQYFNNKYHDDMDYYFEALLNIPELHKQSYVLVSSWLLGMDSDKKLYQRFISTGKEAKLCAIYVAEEFLISKDNTTFNTDALSILYELMNEKDKDIADEYACIILRKFKPNNFTIYLDFLREYSKSQLCKIRPNYFLQYLLKCSKDYPQECIELLENMDFSNVQEFDYYDKEPVQLILGIYSKLVSEINKDKNLINKTLDIFDDMLRCVHLRSNANQAIETII</sequence>
<dbReference type="CDD" id="cd00009">
    <property type="entry name" value="AAA"/>
    <property type="match status" value="1"/>
</dbReference>
<evidence type="ECO:0000313" key="3">
    <source>
        <dbReference type="Proteomes" id="UP000006276"/>
    </source>
</evidence>
<dbReference type="KEGG" id="rag:B739_1439"/>
<dbReference type="Proteomes" id="UP000006276">
    <property type="component" value="Chromosome"/>
</dbReference>
<dbReference type="EMBL" id="CP003787">
    <property type="protein sequence ID" value="AFR36037.1"/>
    <property type="molecule type" value="Genomic_DNA"/>
</dbReference>
<evidence type="ECO:0000313" key="2">
    <source>
        <dbReference type="EMBL" id="AFR36037.1"/>
    </source>
</evidence>
<dbReference type="Pfam" id="PF20720">
    <property type="entry name" value="nSTAND3"/>
    <property type="match status" value="1"/>
</dbReference>
<reference evidence="2 3" key="1">
    <citation type="submission" date="2012-09" db="EMBL/GenBank/DDBJ databases">
        <title>Riemerella anatipestifer vaccine strains.</title>
        <authorList>
            <person name="Chun C.A."/>
            <person name="Shu W.M."/>
            <person name="Kang Z.D."/>
            <person name="Jia W.X."/>
        </authorList>
    </citation>
    <scope>NUCLEOTIDE SEQUENCE [LARGE SCALE GENOMIC DNA]</scope>
    <source>
        <strain evidence="2 3">RA-CH-1</strain>
    </source>
</reference>
<dbReference type="SUPFAM" id="SSF52540">
    <property type="entry name" value="P-loop containing nucleoside triphosphate hydrolases"/>
    <property type="match status" value="1"/>
</dbReference>
<keyword evidence="3" id="KW-1185">Reference proteome</keyword>
<accession>J9R8H6</accession>
<name>J9R8H6_RIEAN</name>
<dbReference type="HOGENOM" id="CLU_250952_0_0_10"/>
<dbReference type="Gene3D" id="3.40.50.300">
    <property type="entry name" value="P-loop containing nucleotide triphosphate hydrolases"/>
    <property type="match status" value="1"/>
</dbReference>
<feature type="domain" description="Novel STAND NTPase 3" evidence="1">
    <location>
        <begin position="228"/>
        <end position="358"/>
    </location>
</feature>
<gene>
    <name evidence="2" type="ORF">B739_1439</name>
</gene>
<dbReference type="PATRIC" id="fig|1228997.3.peg.1436"/>
<evidence type="ECO:0000259" key="1">
    <source>
        <dbReference type="Pfam" id="PF20720"/>
    </source>
</evidence>
<dbReference type="RefSeq" id="WP_014938360.1">
    <property type="nucleotide sequence ID" value="NC_018609.1"/>
</dbReference>
<dbReference type="InterPro" id="IPR049050">
    <property type="entry name" value="nSTAND3"/>
</dbReference>
<dbReference type="InterPro" id="IPR027417">
    <property type="entry name" value="P-loop_NTPase"/>
</dbReference>
<organism evidence="2 3">
    <name type="scientific">Riemerella anatipestifer RA-CH-1</name>
    <dbReference type="NCBI Taxonomy" id="1228997"/>
    <lineage>
        <taxon>Bacteria</taxon>
        <taxon>Pseudomonadati</taxon>
        <taxon>Bacteroidota</taxon>
        <taxon>Flavobacteriia</taxon>
        <taxon>Flavobacteriales</taxon>
        <taxon>Weeksellaceae</taxon>
        <taxon>Riemerella</taxon>
    </lineage>
</organism>
<protein>
    <recommendedName>
        <fullName evidence="1">Novel STAND NTPase 3 domain-containing protein</fullName>
    </recommendedName>
</protein>